<organism evidence="2 3">
    <name type="scientific">Paralvinella palmiformis</name>
    <dbReference type="NCBI Taxonomy" id="53620"/>
    <lineage>
        <taxon>Eukaryota</taxon>
        <taxon>Metazoa</taxon>
        <taxon>Spiralia</taxon>
        <taxon>Lophotrochozoa</taxon>
        <taxon>Annelida</taxon>
        <taxon>Polychaeta</taxon>
        <taxon>Sedentaria</taxon>
        <taxon>Canalipalpata</taxon>
        <taxon>Terebellida</taxon>
        <taxon>Terebelliformia</taxon>
        <taxon>Alvinellidae</taxon>
        <taxon>Paralvinella</taxon>
    </lineage>
</organism>
<protein>
    <submittedName>
        <fullName evidence="2">Uncharacterized protein</fullName>
    </submittedName>
</protein>
<proteinExistence type="predicted"/>
<evidence type="ECO:0000313" key="3">
    <source>
        <dbReference type="Proteomes" id="UP001208570"/>
    </source>
</evidence>
<feature type="region of interest" description="Disordered" evidence="1">
    <location>
        <begin position="1"/>
        <end position="29"/>
    </location>
</feature>
<dbReference type="Proteomes" id="UP001208570">
    <property type="component" value="Unassembled WGS sequence"/>
</dbReference>
<reference evidence="2" key="1">
    <citation type="journal article" date="2023" name="Mol. Biol. Evol.">
        <title>Third-Generation Sequencing Reveals the Adaptive Role of the Epigenome in Three Deep-Sea Polychaetes.</title>
        <authorList>
            <person name="Perez M."/>
            <person name="Aroh O."/>
            <person name="Sun Y."/>
            <person name="Lan Y."/>
            <person name="Juniper S.K."/>
            <person name="Young C.R."/>
            <person name="Angers B."/>
            <person name="Qian P.Y."/>
        </authorList>
    </citation>
    <scope>NUCLEOTIDE SEQUENCE</scope>
    <source>
        <strain evidence="2">P08H-3</strain>
    </source>
</reference>
<accession>A0AAD9KBW3</accession>
<comment type="caution">
    <text evidence="2">The sequence shown here is derived from an EMBL/GenBank/DDBJ whole genome shotgun (WGS) entry which is preliminary data.</text>
</comment>
<dbReference type="AlphaFoldDB" id="A0AAD9KBW3"/>
<gene>
    <name evidence="2" type="ORF">LSH36_17g04043</name>
</gene>
<feature type="region of interest" description="Disordered" evidence="1">
    <location>
        <begin position="47"/>
        <end position="73"/>
    </location>
</feature>
<sequence length="117" mass="12812">MSKSPSTDSISRKVPGFISKRGVPSTAARGPAAKFVTEFTGAETKWGRTSYKRHKPPEGPTSSCDLKPQADVDVPPIVDVPATGDDTRWRLQPTPVKWFVLVKDSISDITIIQYTPQ</sequence>
<evidence type="ECO:0000313" key="2">
    <source>
        <dbReference type="EMBL" id="KAK2168374.1"/>
    </source>
</evidence>
<keyword evidence="3" id="KW-1185">Reference proteome</keyword>
<evidence type="ECO:0000256" key="1">
    <source>
        <dbReference type="SAM" id="MobiDB-lite"/>
    </source>
</evidence>
<dbReference type="EMBL" id="JAODUP010000017">
    <property type="protein sequence ID" value="KAK2168374.1"/>
    <property type="molecule type" value="Genomic_DNA"/>
</dbReference>
<name>A0AAD9KBW3_9ANNE</name>